<keyword evidence="3" id="KW-1185">Reference proteome</keyword>
<name>A0ABW7P2A8_9GAMM</name>
<evidence type="ECO:0000256" key="1">
    <source>
        <dbReference type="SAM" id="MobiDB-lite"/>
    </source>
</evidence>
<evidence type="ECO:0000313" key="3">
    <source>
        <dbReference type="Proteomes" id="UP001610706"/>
    </source>
</evidence>
<proteinExistence type="predicted"/>
<protein>
    <submittedName>
        <fullName evidence="2">DUF3545 family protein</fullName>
    </submittedName>
</protein>
<reference evidence="2 3" key="1">
    <citation type="submission" date="2024-08" db="EMBL/GenBank/DDBJ databases">
        <title>Oceanimonas smirnovii Genome sequencing and assembly.</title>
        <authorList>
            <person name="Tang B."/>
        </authorList>
    </citation>
    <scope>NUCLEOTIDE SEQUENCE [LARGE SCALE GENOMIC DNA]</scope>
    <source>
        <strain evidence="2 3">OS2020-119</strain>
    </source>
</reference>
<gene>
    <name evidence="2" type="ORF">AB9R89_09785</name>
</gene>
<dbReference type="Pfam" id="PF12065">
    <property type="entry name" value="DUF3545"/>
    <property type="match status" value="1"/>
</dbReference>
<dbReference type="Proteomes" id="UP001610706">
    <property type="component" value="Unassembled WGS sequence"/>
</dbReference>
<feature type="region of interest" description="Disordered" evidence="1">
    <location>
        <begin position="1"/>
        <end position="24"/>
    </location>
</feature>
<dbReference type="RefSeq" id="WP_019934172.1">
    <property type="nucleotide sequence ID" value="NZ_CP166302.1"/>
</dbReference>
<comment type="caution">
    <text evidence="2">The sequence shown here is derived from an EMBL/GenBank/DDBJ whole genome shotgun (WGS) entry which is preliminary data.</text>
</comment>
<dbReference type="InterPro" id="IPR021932">
    <property type="entry name" value="DUF3545"/>
</dbReference>
<organism evidence="2 3">
    <name type="scientific">Oceanimonas smirnovii</name>
    <dbReference type="NCBI Taxonomy" id="264574"/>
    <lineage>
        <taxon>Bacteria</taxon>
        <taxon>Pseudomonadati</taxon>
        <taxon>Pseudomonadota</taxon>
        <taxon>Gammaproteobacteria</taxon>
        <taxon>Aeromonadales</taxon>
        <taxon>Aeromonadaceae</taxon>
        <taxon>Oceanimonas</taxon>
    </lineage>
</organism>
<evidence type="ECO:0000313" key="2">
    <source>
        <dbReference type="EMBL" id="MFH7565615.1"/>
    </source>
</evidence>
<accession>A0ABW7P2A8</accession>
<dbReference type="EMBL" id="JBGFTR010000013">
    <property type="protein sequence ID" value="MFH7565615.1"/>
    <property type="molecule type" value="Genomic_DNA"/>
</dbReference>
<feature type="compositionally biased region" description="Basic and acidic residues" evidence="1">
    <location>
        <begin position="1"/>
        <end position="22"/>
    </location>
</feature>
<sequence length="62" mass="7487">MERSSFDQDFVVERAPRTPREPAKKRKWREIEAIMDKKRLQEELQDLDCTLELEALPEELEL</sequence>